<dbReference type="OrthoDB" id="4094059at2759"/>
<evidence type="ECO:0008006" key="3">
    <source>
        <dbReference type="Google" id="ProtNLM"/>
    </source>
</evidence>
<organism evidence="1 2">
    <name type="scientific">Candida verbasci</name>
    <dbReference type="NCBI Taxonomy" id="1227364"/>
    <lineage>
        <taxon>Eukaryota</taxon>
        <taxon>Fungi</taxon>
        <taxon>Dikarya</taxon>
        <taxon>Ascomycota</taxon>
        <taxon>Saccharomycotina</taxon>
        <taxon>Pichiomycetes</taxon>
        <taxon>Debaryomycetaceae</taxon>
        <taxon>Candida/Lodderomyces clade</taxon>
        <taxon>Candida</taxon>
    </lineage>
</organism>
<keyword evidence="2" id="KW-1185">Reference proteome</keyword>
<gene>
    <name evidence="1" type="ORF">CANVERA_P5212</name>
</gene>
<proteinExistence type="predicted"/>
<sequence>MKQIIRNQLIRNYSNKIDFISNEVKHIFEVEKLTPEENLAAIPKKPIIPKNITKFQHSIIKPKDVLDLYTKFNLNDVLISILSKSKKLHGVENFQIVSKDGIIPNIYFPNSAIILKWIKAFNKKIYSLKPIPVENYINTTLKNAELEDLVKQSSFDKIFNIYRVIKSSRDLKYGNRVEENAITLNNLSMLVLNQSNEVIENYLEYLMELTYVQYFTLHGLKDFINQLSLNGDILNLNEFIIYLNGEIPQLFNHMSSESLDKISGFIENKEISRNALEILIKRGYLPSESSINNHLKHYINENDPVRLTTELTFLKPVFHKFSNELIVSILLKTITNIIEFDKFIQLLKSFNDPNLLNKYQLSLFKKLMLLKPTKLEIAQFVNISKSNKIEINQEIMEILNERFK</sequence>
<protein>
    <recommendedName>
        <fullName evidence="3">ATPase expression protein 1</fullName>
    </recommendedName>
</protein>
<reference evidence="1" key="1">
    <citation type="submission" date="2022-12" db="EMBL/GenBank/DDBJ databases">
        <authorList>
            <person name="Brejova B."/>
        </authorList>
    </citation>
    <scope>NUCLEOTIDE SEQUENCE</scope>
</reference>
<evidence type="ECO:0000313" key="1">
    <source>
        <dbReference type="EMBL" id="CAI5760704.1"/>
    </source>
</evidence>
<evidence type="ECO:0000313" key="2">
    <source>
        <dbReference type="Proteomes" id="UP001152885"/>
    </source>
</evidence>
<accession>A0A9W4XNN7</accession>
<dbReference type="Proteomes" id="UP001152885">
    <property type="component" value="Unassembled WGS sequence"/>
</dbReference>
<dbReference type="AlphaFoldDB" id="A0A9W4XNN7"/>
<dbReference type="EMBL" id="CANTUO010000007">
    <property type="protein sequence ID" value="CAI5760704.1"/>
    <property type="molecule type" value="Genomic_DNA"/>
</dbReference>
<comment type="caution">
    <text evidence="1">The sequence shown here is derived from an EMBL/GenBank/DDBJ whole genome shotgun (WGS) entry which is preliminary data.</text>
</comment>
<name>A0A9W4XNN7_9ASCO</name>